<protein>
    <submittedName>
        <fullName evidence="2">Amidohydrolase family protein</fullName>
    </submittedName>
</protein>
<accession>A0ABY9XUA8</accession>
<dbReference type="Gene3D" id="3.20.20.140">
    <property type="entry name" value="Metal-dependent hydrolases"/>
    <property type="match status" value="1"/>
</dbReference>
<dbReference type="InterPro" id="IPR051781">
    <property type="entry name" value="Metallo-dep_Hydrolase"/>
</dbReference>
<dbReference type="InterPro" id="IPR011059">
    <property type="entry name" value="Metal-dep_hydrolase_composite"/>
</dbReference>
<dbReference type="Gene3D" id="2.30.40.10">
    <property type="entry name" value="Urease, subunit C, domain 1"/>
    <property type="match status" value="1"/>
</dbReference>
<evidence type="ECO:0000259" key="1">
    <source>
        <dbReference type="Pfam" id="PF01979"/>
    </source>
</evidence>
<reference evidence="2 3" key="1">
    <citation type="submission" date="2023-09" db="EMBL/GenBank/DDBJ databases">
        <title>Thalassobella suaedae gen. nov., sp. nov., a marine bacterium of the family Flavobacteriaceae isolated from a halophyte Suaeda japonica.</title>
        <authorList>
            <person name="Lee S.Y."/>
            <person name="Hwang C.Y."/>
        </authorList>
    </citation>
    <scope>NUCLEOTIDE SEQUENCE [LARGE SCALE GENOMIC DNA]</scope>
    <source>
        <strain evidence="2 3">HL-DH14</strain>
    </source>
</reference>
<dbReference type="InterPro" id="IPR032466">
    <property type="entry name" value="Metal_Hydrolase"/>
</dbReference>
<gene>
    <name evidence="2" type="ORF">RHP51_00985</name>
</gene>
<dbReference type="PANTHER" id="PTHR43135:SF3">
    <property type="entry name" value="ALPHA-D-RIBOSE 1-METHYLPHOSPHONATE 5-TRIPHOSPHATE DIPHOSPHATASE"/>
    <property type="match status" value="1"/>
</dbReference>
<dbReference type="EMBL" id="CP134537">
    <property type="protein sequence ID" value="WNH09353.1"/>
    <property type="molecule type" value="Genomic_DNA"/>
</dbReference>
<proteinExistence type="predicted"/>
<feature type="domain" description="Amidohydrolase-related" evidence="1">
    <location>
        <begin position="76"/>
        <end position="422"/>
    </location>
</feature>
<dbReference type="PANTHER" id="PTHR43135">
    <property type="entry name" value="ALPHA-D-RIBOSE 1-METHYLPHOSPHONATE 5-TRIPHOSPHATE DIPHOSPHATASE"/>
    <property type="match status" value="1"/>
</dbReference>
<dbReference type="SUPFAM" id="SSF51338">
    <property type="entry name" value="Composite domain of metallo-dependent hydrolases"/>
    <property type="match status" value="2"/>
</dbReference>
<dbReference type="InterPro" id="IPR006680">
    <property type="entry name" value="Amidohydro-rel"/>
</dbReference>
<sequence length="427" mass="48037">MNHKNYKNVMLFLMVLSSIIVIGQTTAIRAGKLIHPETSKIENNQIIIIEAGKITYVGKDMPSITIDTIYDLSSSYVLPGLMDAHTHLTAELPNHPGIDESKSTFGVPYYFESTSLRAIRGLQNSKLLLESGFTTIRDVGNEADYAMTDVEKAIKLGWFDGPTLFHAGKIIAPFGGQSSFEPPERGDSWKLEYLDADTHDEIRKAIRKNIYYGANIIKLVTGDQSYFFTEEDIRVAVEEAHRAGLTIAVHAMDGEPAKNAILAGVNSIEHGLTMSDELLQLMKDKKVILVATEFPEEHNVLYYGGKRDLAKQDALLFIDRLKRAYKIGVKLAFGTDVYYKVPNKNRIEANYDFLEMWTMAKIPDNEILKAMTTHIAQLLEIENERGKIKINQFADIIALKENPLEDINAIKSVHFVMKEGKVIRNKK</sequence>
<dbReference type="Proteomes" id="UP001302806">
    <property type="component" value="Chromosome"/>
</dbReference>
<evidence type="ECO:0000313" key="2">
    <source>
        <dbReference type="EMBL" id="WNH09353.1"/>
    </source>
</evidence>
<dbReference type="RefSeq" id="WP_415865838.1">
    <property type="nucleotide sequence ID" value="NZ_CP134537.1"/>
</dbReference>
<name>A0ABY9XUA8_9FLAO</name>
<organism evidence="2 3">
    <name type="scientific">Thalassobellus suaedae</name>
    <dbReference type="NCBI Taxonomy" id="3074124"/>
    <lineage>
        <taxon>Bacteria</taxon>
        <taxon>Pseudomonadati</taxon>
        <taxon>Bacteroidota</taxon>
        <taxon>Flavobacteriia</taxon>
        <taxon>Flavobacteriales</taxon>
        <taxon>Flavobacteriaceae</taxon>
        <taxon>Thalassobellus</taxon>
    </lineage>
</organism>
<dbReference type="SUPFAM" id="SSF51556">
    <property type="entry name" value="Metallo-dependent hydrolases"/>
    <property type="match status" value="1"/>
</dbReference>
<evidence type="ECO:0000313" key="3">
    <source>
        <dbReference type="Proteomes" id="UP001302806"/>
    </source>
</evidence>
<dbReference type="Pfam" id="PF01979">
    <property type="entry name" value="Amidohydro_1"/>
    <property type="match status" value="1"/>
</dbReference>